<sequence>MRQAFAHDAVIDMSPDADVAAPGAAVTVALCGHWEHQPPCPLAAHHTHATRTGHRGVRLRILFATEPEQEHTVRRRIEAALATGRLHGPNGPIRWQLRTSQRGDLAASESAHAERLTHG</sequence>
<dbReference type="EMBL" id="MAXA01000191">
    <property type="protein sequence ID" value="OHV29556.1"/>
    <property type="molecule type" value="Genomic_DNA"/>
</dbReference>
<name>A0A1S1Q7I3_9ACTN</name>
<proteinExistence type="predicted"/>
<protein>
    <submittedName>
        <fullName evidence="2">Uncharacterized protein</fullName>
    </submittedName>
</protein>
<evidence type="ECO:0000256" key="1">
    <source>
        <dbReference type="SAM" id="MobiDB-lite"/>
    </source>
</evidence>
<dbReference type="AlphaFoldDB" id="A0A1S1Q7I3"/>
<dbReference type="OrthoDB" id="3785690at2"/>
<comment type="caution">
    <text evidence="2">The sequence shown here is derived from an EMBL/GenBank/DDBJ whole genome shotgun (WGS) entry which is preliminary data.</text>
</comment>
<feature type="region of interest" description="Disordered" evidence="1">
    <location>
        <begin position="100"/>
        <end position="119"/>
    </location>
</feature>
<reference evidence="3" key="1">
    <citation type="submission" date="2016-07" db="EMBL/GenBank/DDBJ databases">
        <title>Frankia sp. NRRL B-16219 Genome sequencing.</title>
        <authorList>
            <person name="Ghodhbane-Gtari F."/>
            <person name="Swanson E."/>
            <person name="Gueddou A."/>
            <person name="Louati M."/>
            <person name="Nouioui I."/>
            <person name="Hezbri K."/>
            <person name="Abebe-Akele F."/>
            <person name="Simpson S."/>
            <person name="Morris K."/>
            <person name="Thomas K."/>
            <person name="Gtari M."/>
            <person name="Tisa L.S."/>
        </authorList>
    </citation>
    <scope>NUCLEOTIDE SEQUENCE [LARGE SCALE GENOMIC DNA]</scope>
    <source>
        <strain evidence="3">NRRL B-16219</strain>
    </source>
</reference>
<dbReference type="Proteomes" id="UP000179769">
    <property type="component" value="Unassembled WGS sequence"/>
</dbReference>
<evidence type="ECO:0000313" key="2">
    <source>
        <dbReference type="EMBL" id="OHV29556.1"/>
    </source>
</evidence>
<accession>A0A1S1Q7I3</accession>
<gene>
    <name evidence="2" type="ORF">BBK14_17230</name>
</gene>
<keyword evidence="3" id="KW-1185">Reference proteome</keyword>
<organism evidence="2 3">
    <name type="scientific">Parafrankia soli</name>
    <dbReference type="NCBI Taxonomy" id="2599596"/>
    <lineage>
        <taxon>Bacteria</taxon>
        <taxon>Bacillati</taxon>
        <taxon>Actinomycetota</taxon>
        <taxon>Actinomycetes</taxon>
        <taxon>Frankiales</taxon>
        <taxon>Frankiaceae</taxon>
        <taxon>Parafrankia</taxon>
    </lineage>
</organism>
<dbReference type="RefSeq" id="WP_071063127.1">
    <property type="nucleotide sequence ID" value="NZ_MAXA01000191.1"/>
</dbReference>
<evidence type="ECO:0000313" key="3">
    <source>
        <dbReference type="Proteomes" id="UP000179769"/>
    </source>
</evidence>